<name>A0A3N6UQQ2_9GAMM</name>
<evidence type="ECO:0000256" key="6">
    <source>
        <dbReference type="RuleBase" id="RU004379"/>
    </source>
</evidence>
<dbReference type="PANTHER" id="PTHR23291">
    <property type="entry name" value="BAX INHIBITOR-RELATED"/>
    <property type="match status" value="1"/>
</dbReference>
<evidence type="ECO:0000256" key="3">
    <source>
        <dbReference type="ARBA" id="ARBA00022692"/>
    </source>
</evidence>
<dbReference type="GO" id="GO:0005886">
    <property type="term" value="C:plasma membrane"/>
    <property type="evidence" value="ECO:0007669"/>
    <property type="project" value="TreeGrafter"/>
</dbReference>
<feature type="transmembrane region" description="Helical" evidence="6">
    <location>
        <begin position="169"/>
        <end position="188"/>
    </location>
</feature>
<keyword evidence="5 6" id="KW-0472">Membrane</keyword>
<sequence>MDRYPRSGGSIVSPASTGLQTYMAQVYGWMTCGLLLTAFVSWFAANTPAVMELVFANRITFYGLVIVQLGVVFVLSGMVHRLSGALATGLFMLYSALTGLTLASIFLVYTYSSIASTFVVTGGMFGVMSFWGYTTKRDLSRMGSILFMALIGILLASVVNIWLKSTPLMWAVTYIGVLVFVGLTAYDTQKLKKIGEGINVDDREDLRRYSIMGALTLYLDFINLFLMLLRIFGNRR</sequence>
<dbReference type="EMBL" id="RHHM01000007">
    <property type="protein sequence ID" value="RQM38299.1"/>
    <property type="molecule type" value="Genomic_DNA"/>
</dbReference>
<evidence type="ECO:0000256" key="5">
    <source>
        <dbReference type="ARBA" id="ARBA00023136"/>
    </source>
</evidence>
<evidence type="ECO:0000313" key="8">
    <source>
        <dbReference type="Proteomes" id="UP000279457"/>
    </source>
</evidence>
<evidence type="ECO:0000256" key="1">
    <source>
        <dbReference type="ARBA" id="ARBA00004141"/>
    </source>
</evidence>
<protein>
    <submittedName>
        <fullName evidence="7">Bax inhibitor-1/YccA family protein</fullName>
    </submittedName>
</protein>
<reference evidence="7 8" key="1">
    <citation type="submission" date="2018-10" db="EMBL/GenBank/DDBJ databases">
        <title>Draft genome sequence for the type isolate of Erwinia psidii, agent causal of bacterial blight in guava (Psidium guajava) and wilt and die-back of Eucalyptus spp.</title>
        <authorList>
            <person name="Hermenegildo P.S."/>
            <person name="Santos S.A."/>
            <person name="Guimaraes L.M.S."/>
            <person name="Vidigal P.M.P."/>
            <person name="Pereira I.C."/>
            <person name="Badel J.L."/>
            <person name="Alfenas-Zerbini P."/>
            <person name="Ferreira M.A.S.V."/>
            <person name="Alfenas A.C."/>
        </authorList>
    </citation>
    <scope>NUCLEOTIDE SEQUENCE [LARGE SCALE GENOMIC DNA]</scope>
    <source>
        <strain evidence="7 8">IBSBF 435</strain>
    </source>
</reference>
<evidence type="ECO:0000256" key="2">
    <source>
        <dbReference type="ARBA" id="ARBA00010350"/>
    </source>
</evidence>
<dbReference type="Pfam" id="PF01027">
    <property type="entry name" value="Bax1-I"/>
    <property type="match status" value="1"/>
</dbReference>
<dbReference type="RefSeq" id="WP_124233202.1">
    <property type="nucleotide sequence ID" value="NZ_RHHM01000007.1"/>
</dbReference>
<dbReference type="Proteomes" id="UP000279457">
    <property type="component" value="Unassembled WGS sequence"/>
</dbReference>
<keyword evidence="4 6" id="KW-1133">Transmembrane helix</keyword>
<evidence type="ECO:0000313" key="7">
    <source>
        <dbReference type="EMBL" id="RQM38299.1"/>
    </source>
</evidence>
<gene>
    <name evidence="7" type="ORF">EB241_11200</name>
</gene>
<feature type="transmembrane region" description="Helical" evidence="6">
    <location>
        <begin position="115"/>
        <end position="133"/>
    </location>
</feature>
<comment type="subcellular location">
    <subcellularLocation>
        <location evidence="1">Membrane</location>
        <topology evidence="1">Multi-pass membrane protein</topology>
    </subcellularLocation>
</comment>
<feature type="transmembrane region" description="Helical" evidence="6">
    <location>
        <begin position="26"/>
        <end position="44"/>
    </location>
</feature>
<dbReference type="PANTHER" id="PTHR23291:SF50">
    <property type="entry name" value="PROTEIN LIFEGUARD 4"/>
    <property type="match status" value="1"/>
</dbReference>
<accession>A0A3N6UQQ2</accession>
<dbReference type="InterPro" id="IPR006214">
    <property type="entry name" value="Bax_inhibitor_1-related"/>
</dbReference>
<feature type="transmembrane region" description="Helical" evidence="6">
    <location>
        <begin position="59"/>
        <end position="79"/>
    </location>
</feature>
<evidence type="ECO:0000256" key="4">
    <source>
        <dbReference type="ARBA" id="ARBA00022989"/>
    </source>
</evidence>
<comment type="caution">
    <text evidence="7">The sequence shown here is derived from an EMBL/GenBank/DDBJ whole genome shotgun (WGS) entry which is preliminary data.</text>
</comment>
<dbReference type="OrthoDB" id="9793828at2"/>
<organism evidence="7 8">
    <name type="scientific">Erwinia psidii</name>
    <dbReference type="NCBI Taxonomy" id="69224"/>
    <lineage>
        <taxon>Bacteria</taxon>
        <taxon>Pseudomonadati</taxon>
        <taxon>Pseudomonadota</taxon>
        <taxon>Gammaproteobacteria</taxon>
        <taxon>Enterobacterales</taxon>
        <taxon>Erwiniaceae</taxon>
        <taxon>Erwinia</taxon>
    </lineage>
</organism>
<keyword evidence="8" id="KW-1185">Reference proteome</keyword>
<dbReference type="AlphaFoldDB" id="A0A3N6UQQ2"/>
<proteinExistence type="inferred from homology"/>
<feature type="transmembrane region" description="Helical" evidence="6">
    <location>
        <begin position="209"/>
        <end position="232"/>
    </location>
</feature>
<feature type="transmembrane region" description="Helical" evidence="6">
    <location>
        <begin position="91"/>
        <end position="109"/>
    </location>
</feature>
<comment type="similarity">
    <text evidence="2 6">Belongs to the BI1 family.</text>
</comment>
<dbReference type="CDD" id="cd10432">
    <property type="entry name" value="BI-1-like_bacterial"/>
    <property type="match status" value="1"/>
</dbReference>
<keyword evidence="3 6" id="KW-0812">Transmembrane</keyword>
<feature type="transmembrane region" description="Helical" evidence="6">
    <location>
        <begin position="145"/>
        <end position="163"/>
    </location>
</feature>